<proteinExistence type="predicted"/>
<protein>
    <submittedName>
        <fullName evidence="1">Uncharacterized protein</fullName>
    </submittedName>
</protein>
<dbReference type="RefSeq" id="WP_260216803.1">
    <property type="nucleotide sequence ID" value="NZ_JAJAGO010000003.1"/>
</dbReference>
<sequence length="89" mass="9755">MSTITSTNLVTDWAQCAMFLGRVREAIDRARSASIDRIWYDGYPGDFTLENGPRWVFLAVAFPQVAAVEALRVAELDTTTAGSTPCPSK</sequence>
<keyword evidence="2" id="KW-1185">Reference proteome</keyword>
<evidence type="ECO:0000313" key="2">
    <source>
        <dbReference type="Proteomes" id="UP001156389"/>
    </source>
</evidence>
<dbReference type="EMBL" id="JAJAGO010000003">
    <property type="protein sequence ID" value="MCT2589804.1"/>
    <property type="molecule type" value="Genomic_DNA"/>
</dbReference>
<organism evidence="1 2">
    <name type="scientific">Streptomyces gossypii</name>
    <dbReference type="NCBI Taxonomy" id="2883101"/>
    <lineage>
        <taxon>Bacteria</taxon>
        <taxon>Bacillati</taxon>
        <taxon>Actinomycetota</taxon>
        <taxon>Actinomycetes</taxon>
        <taxon>Kitasatosporales</taxon>
        <taxon>Streptomycetaceae</taxon>
        <taxon>Streptomyces</taxon>
    </lineage>
</organism>
<dbReference type="Proteomes" id="UP001156389">
    <property type="component" value="Unassembled WGS sequence"/>
</dbReference>
<gene>
    <name evidence="1" type="ORF">LHJ74_07730</name>
</gene>
<reference evidence="1 2" key="1">
    <citation type="submission" date="2021-10" db="EMBL/GenBank/DDBJ databases">
        <title>Streptomyces gossypii sp. nov., isolated from soil collected from cotton field.</title>
        <authorList>
            <person name="Ge X."/>
            <person name="Chen X."/>
            <person name="Liu W."/>
        </authorList>
    </citation>
    <scope>NUCLEOTIDE SEQUENCE [LARGE SCALE GENOMIC DNA]</scope>
    <source>
        <strain evidence="1 2">N2-109</strain>
    </source>
</reference>
<comment type="caution">
    <text evidence="1">The sequence shown here is derived from an EMBL/GenBank/DDBJ whole genome shotgun (WGS) entry which is preliminary data.</text>
</comment>
<accession>A0ABT2JQP1</accession>
<evidence type="ECO:0000313" key="1">
    <source>
        <dbReference type="EMBL" id="MCT2589804.1"/>
    </source>
</evidence>
<name>A0ABT2JQP1_9ACTN</name>